<protein>
    <submittedName>
        <fullName evidence="1">Uncharacterized protein</fullName>
    </submittedName>
</protein>
<comment type="caution">
    <text evidence="1">The sequence shown here is derived from an EMBL/GenBank/DDBJ whole genome shotgun (WGS) entry which is preliminary data.</text>
</comment>
<dbReference type="AlphaFoldDB" id="A0A7J6WSX8"/>
<evidence type="ECO:0000313" key="1">
    <source>
        <dbReference type="EMBL" id="KAF5199740.1"/>
    </source>
</evidence>
<accession>A0A7J6WSX8</accession>
<keyword evidence="2" id="KW-1185">Reference proteome</keyword>
<name>A0A7J6WSX8_THATH</name>
<reference evidence="1 2" key="1">
    <citation type="submission" date="2020-06" db="EMBL/GenBank/DDBJ databases">
        <title>Transcriptomic and genomic resources for Thalictrum thalictroides and T. hernandezii: Facilitating candidate gene discovery in an emerging model plant lineage.</title>
        <authorList>
            <person name="Arias T."/>
            <person name="Riano-Pachon D.M."/>
            <person name="Di Stilio V.S."/>
        </authorList>
    </citation>
    <scope>NUCLEOTIDE SEQUENCE [LARGE SCALE GENOMIC DNA]</scope>
    <source>
        <strain evidence="2">cv. WT478/WT964</strain>
        <tissue evidence="1">Leaves</tissue>
    </source>
</reference>
<proteinExistence type="predicted"/>
<gene>
    <name evidence="1" type="ORF">FRX31_010673</name>
</gene>
<sequence>MQDPYGIKMSMLSKCKSGIKQTPFPESNGFKEEGRDQWNIYVALLFHLSSYGKFGGRDVLGNMRRITNGRKFDDYSYISAIRKLEGYKHTVLIPASTTNISCLFISLLTQAGDI</sequence>
<evidence type="ECO:0000313" key="2">
    <source>
        <dbReference type="Proteomes" id="UP000554482"/>
    </source>
</evidence>
<dbReference type="Proteomes" id="UP000554482">
    <property type="component" value="Unassembled WGS sequence"/>
</dbReference>
<dbReference type="EMBL" id="JABWDY010011495">
    <property type="protein sequence ID" value="KAF5199740.1"/>
    <property type="molecule type" value="Genomic_DNA"/>
</dbReference>
<organism evidence="1 2">
    <name type="scientific">Thalictrum thalictroides</name>
    <name type="common">Rue-anemone</name>
    <name type="synonym">Anemone thalictroides</name>
    <dbReference type="NCBI Taxonomy" id="46969"/>
    <lineage>
        <taxon>Eukaryota</taxon>
        <taxon>Viridiplantae</taxon>
        <taxon>Streptophyta</taxon>
        <taxon>Embryophyta</taxon>
        <taxon>Tracheophyta</taxon>
        <taxon>Spermatophyta</taxon>
        <taxon>Magnoliopsida</taxon>
        <taxon>Ranunculales</taxon>
        <taxon>Ranunculaceae</taxon>
        <taxon>Thalictroideae</taxon>
        <taxon>Thalictrum</taxon>
    </lineage>
</organism>